<comment type="caution">
    <text evidence="2">The sequence shown here is derived from an EMBL/GenBank/DDBJ whole genome shotgun (WGS) entry which is preliminary data.</text>
</comment>
<protein>
    <submittedName>
        <fullName evidence="2">Uncharacterized protein</fullName>
    </submittedName>
</protein>
<evidence type="ECO:0000256" key="1">
    <source>
        <dbReference type="SAM" id="MobiDB-lite"/>
    </source>
</evidence>
<evidence type="ECO:0000313" key="3">
    <source>
        <dbReference type="Proteomes" id="UP000327013"/>
    </source>
</evidence>
<dbReference type="AlphaFoldDB" id="A0A5N6L4E1"/>
<keyword evidence="3" id="KW-1185">Reference proteome</keyword>
<accession>A0A5N6L4E1</accession>
<reference evidence="2 3" key="1">
    <citation type="submission" date="2019-06" db="EMBL/GenBank/DDBJ databases">
        <title>A chromosomal-level reference genome of Carpinus fangiana (Coryloideae, Betulaceae).</title>
        <authorList>
            <person name="Yang X."/>
            <person name="Wang Z."/>
            <person name="Zhang L."/>
            <person name="Hao G."/>
            <person name="Liu J."/>
            <person name="Yang Y."/>
        </authorList>
    </citation>
    <scope>NUCLEOTIDE SEQUENCE [LARGE SCALE GENOMIC DNA]</scope>
    <source>
        <strain evidence="2">Cfa_2016G</strain>
        <tissue evidence="2">Leaf</tissue>
    </source>
</reference>
<gene>
    <name evidence="2" type="ORF">FH972_026243</name>
</gene>
<dbReference type="EMBL" id="VIBQ01000083">
    <property type="protein sequence ID" value="KAB8664818.1"/>
    <property type="molecule type" value="Genomic_DNA"/>
</dbReference>
<feature type="compositionally biased region" description="Polar residues" evidence="1">
    <location>
        <begin position="165"/>
        <end position="174"/>
    </location>
</feature>
<dbReference type="Proteomes" id="UP000327013">
    <property type="component" value="Unassembled WGS sequence"/>
</dbReference>
<sequence>MALLRSCSFAVSTLKSTQYPKVPASAVDVACWTGSLLKQPHKTRQEASFQGLVGVLGVDLLAIHAIRVSMLSSFPHRANKSETYPVPFSYKPRAPSVIFSLWSGENLWPVFLEMKSKAVLPHVVSAPLRAQLRLAERGKEMERTDPCLRSPASGRRAGRQRAGQLHQQWSSGHRSSCPGRPWPS</sequence>
<feature type="region of interest" description="Disordered" evidence="1">
    <location>
        <begin position="139"/>
        <end position="184"/>
    </location>
</feature>
<proteinExistence type="predicted"/>
<feature type="compositionally biased region" description="Low complexity" evidence="1">
    <location>
        <begin position="149"/>
        <end position="164"/>
    </location>
</feature>
<evidence type="ECO:0000313" key="2">
    <source>
        <dbReference type="EMBL" id="KAB8664818.1"/>
    </source>
</evidence>
<organism evidence="2 3">
    <name type="scientific">Carpinus fangiana</name>
    <dbReference type="NCBI Taxonomy" id="176857"/>
    <lineage>
        <taxon>Eukaryota</taxon>
        <taxon>Viridiplantae</taxon>
        <taxon>Streptophyta</taxon>
        <taxon>Embryophyta</taxon>
        <taxon>Tracheophyta</taxon>
        <taxon>Spermatophyta</taxon>
        <taxon>Magnoliopsida</taxon>
        <taxon>eudicotyledons</taxon>
        <taxon>Gunneridae</taxon>
        <taxon>Pentapetalae</taxon>
        <taxon>rosids</taxon>
        <taxon>fabids</taxon>
        <taxon>Fagales</taxon>
        <taxon>Betulaceae</taxon>
        <taxon>Carpinus</taxon>
    </lineage>
</organism>
<name>A0A5N6L4E1_9ROSI</name>